<reference evidence="11" key="1">
    <citation type="submission" date="2020-06" db="EMBL/GenBank/DDBJ databases">
        <title>Draft genome of Bugula neritina, a colonial animal packing powerful symbionts and potential medicines.</title>
        <authorList>
            <person name="Rayko M."/>
        </authorList>
    </citation>
    <scope>NUCLEOTIDE SEQUENCE [LARGE SCALE GENOMIC DNA]</scope>
    <source>
        <strain evidence="11">Kwan_BN1</strain>
    </source>
</reference>
<keyword evidence="7" id="KW-0653">Protein transport</keyword>
<evidence type="ECO:0000256" key="2">
    <source>
        <dbReference type="ARBA" id="ARBA00004371"/>
    </source>
</evidence>
<evidence type="ECO:0000256" key="3">
    <source>
        <dbReference type="ARBA" id="ARBA00010102"/>
    </source>
</evidence>
<evidence type="ECO:0000256" key="10">
    <source>
        <dbReference type="PROSITE-ProRule" id="PRU00221"/>
    </source>
</evidence>
<dbReference type="EMBL" id="VXIV02001993">
    <property type="protein sequence ID" value="KAF6028054.1"/>
    <property type="molecule type" value="Genomic_DNA"/>
</dbReference>
<dbReference type="SMART" id="SM00320">
    <property type="entry name" value="WD40"/>
    <property type="match status" value="4"/>
</dbReference>
<dbReference type="InterPro" id="IPR015943">
    <property type="entry name" value="WD40/YVTN_repeat-like_dom_sf"/>
</dbReference>
<dbReference type="PROSITE" id="PS50082">
    <property type="entry name" value="WD_REPEATS_2"/>
    <property type="match status" value="2"/>
</dbReference>
<dbReference type="GO" id="GO:0005198">
    <property type="term" value="F:structural molecule activity"/>
    <property type="evidence" value="ECO:0007669"/>
    <property type="project" value="InterPro"/>
</dbReference>
<protein>
    <submittedName>
        <fullName evidence="11">SEH1L</fullName>
    </submittedName>
</protein>
<comment type="caution">
    <text evidence="11">The sequence shown here is derived from an EMBL/GenBank/DDBJ whole genome shotgun (WGS) entry which is preliminary data.</text>
</comment>
<dbReference type="SUPFAM" id="SSF50978">
    <property type="entry name" value="WD40 repeat-like"/>
    <property type="match status" value="1"/>
</dbReference>
<feature type="repeat" description="WD" evidence="10">
    <location>
        <begin position="11"/>
        <end position="43"/>
    </location>
</feature>
<dbReference type="GO" id="GO:1904263">
    <property type="term" value="P:positive regulation of TORC1 signaling"/>
    <property type="evidence" value="ECO:0007669"/>
    <property type="project" value="TreeGrafter"/>
</dbReference>
<dbReference type="Proteomes" id="UP000593567">
    <property type="component" value="Unassembled WGS sequence"/>
</dbReference>
<dbReference type="PANTHER" id="PTHR11024:SF3">
    <property type="entry name" value="NUCLEOPORIN SEH1"/>
    <property type="match status" value="1"/>
</dbReference>
<keyword evidence="5 10" id="KW-0853">WD repeat</keyword>
<comment type="similarity">
    <text evidence="3">Belongs to the WD repeat SEC13 family.</text>
</comment>
<dbReference type="GO" id="GO:0031080">
    <property type="term" value="C:nuclear pore outer ring"/>
    <property type="evidence" value="ECO:0007669"/>
    <property type="project" value="TreeGrafter"/>
</dbReference>
<evidence type="ECO:0000256" key="5">
    <source>
        <dbReference type="ARBA" id="ARBA00022574"/>
    </source>
</evidence>
<dbReference type="GO" id="GO:0015031">
    <property type="term" value="P:protein transport"/>
    <property type="evidence" value="ECO:0007669"/>
    <property type="project" value="UniProtKB-KW"/>
</dbReference>
<organism evidence="11 12">
    <name type="scientific">Bugula neritina</name>
    <name type="common">Brown bryozoan</name>
    <name type="synonym">Sertularia neritina</name>
    <dbReference type="NCBI Taxonomy" id="10212"/>
    <lineage>
        <taxon>Eukaryota</taxon>
        <taxon>Metazoa</taxon>
        <taxon>Spiralia</taxon>
        <taxon>Lophotrochozoa</taxon>
        <taxon>Bryozoa</taxon>
        <taxon>Gymnolaemata</taxon>
        <taxon>Cheilostomatida</taxon>
        <taxon>Flustrina</taxon>
        <taxon>Buguloidea</taxon>
        <taxon>Bugulidae</taxon>
        <taxon>Bugula</taxon>
    </lineage>
</organism>
<gene>
    <name evidence="11" type="ORF">EB796_013641</name>
</gene>
<evidence type="ECO:0000313" key="12">
    <source>
        <dbReference type="Proteomes" id="UP000593567"/>
    </source>
</evidence>
<sequence length="345" mass="37848">MALSSSVKGTLTNHKDLIHDVSYNYYGDRLATCSSDQHVKVWEKDSNEDWVCKNTWKAHQASIWRVVWAHPEFGNVLATCSFDRTAIVWEELVSVSASGEIHNQFVSKHTFVDSRTSVSDVKFAPKNLGMLLATCSNDGIVRIYEAPDVMNLTQWNILIEIGVKMSCSSISWCSAMRLQPIIAVGCDDPGSSPSGKVILYEFSDGMRKCTKIDSIPSITEPVQDLCFAPNIGRSVNLLAIATKDVAIVQLKSQGKSQSTTRFDQKIVGQFTDHKQTVWRLCWNITGTTLASTGDDGCVRLWKSNYLGTWSCCGVLKGDGSLIKSQTSGEPVGLLSAPSASKYATS</sequence>
<keyword evidence="9" id="KW-0539">Nucleus</keyword>
<evidence type="ECO:0000313" key="11">
    <source>
        <dbReference type="EMBL" id="KAF6028054.1"/>
    </source>
</evidence>
<dbReference type="InterPro" id="IPR037363">
    <property type="entry name" value="Sec13/Seh1_fam"/>
</dbReference>
<name>A0A7J7JQZ3_BUGNE</name>
<dbReference type="GO" id="GO:0034198">
    <property type="term" value="P:cellular response to amino acid starvation"/>
    <property type="evidence" value="ECO:0007669"/>
    <property type="project" value="TreeGrafter"/>
</dbReference>
<evidence type="ECO:0000256" key="7">
    <source>
        <dbReference type="ARBA" id="ARBA00022927"/>
    </source>
</evidence>
<keyword evidence="6" id="KW-0677">Repeat</keyword>
<keyword evidence="4" id="KW-0813">Transport</keyword>
<evidence type="ECO:0000256" key="4">
    <source>
        <dbReference type="ARBA" id="ARBA00022448"/>
    </source>
</evidence>
<evidence type="ECO:0000256" key="9">
    <source>
        <dbReference type="ARBA" id="ARBA00023242"/>
    </source>
</evidence>
<dbReference type="Gene3D" id="2.130.10.10">
    <property type="entry name" value="YVTN repeat-like/Quinoprotein amine dehydrogenase"/>
    <property type="match status" value="1"/>
</dbReference>
<feature type="repeat" description="WD" evidence="10">
    <location>
        <begin position="270"/>
        <end position="302"/>
    </location>
</feature>
<comment type="subcellular location">
    <subcellularLocation>
        <location evidence="2">Lysosome</location>
    </subcellularLocation>
    <subcellularLocation>
        <location evidence="1">Nucleus envelope</location>
    </subcellularLocation>
</comment>
<dbReference type="Pfam" id="PF00400">
    <property type="entry name" value="WD40"/>
    <property type="match status" value="4"/>
</dbReference>
<dbReference type="InterPro" id="IPR036322">
    <property type="entry name" value="WD40_repeat_dom_sf"/>
</dbReference>
<dbReference type="InterPro" id="IPR001680">
    <property type="entry name" value="WD40_rpt"/>
</dbReference>
<keyword evidence="12" id="KW-1185">Reference proteome</keyword>
<evidence type="ECO:0000256" key="1">
    <source>
        <dbReference type="ARBA" id="ARBA00004259"/>
    </source>
</evidence>
<dbReference type="PANTHER" id="PTHR11024">
    <property type="entry name" value="NUCLEAR PORE COMPLEX PROTEIN SEC13 / SEH1 FAMILY MEMBER"/>
    <property type="match status" value="1"/>
</dbReference>
<proteinExistence type="inferred from homology"/>
<evidence type="ECO:0000256" key="6">
    <source>
        <dbReference type="ARBA" id="ARBA00022737"/>
    </source>
</evidence>
<dbReference type="AlphaFoldDB" id="A0A7J7JQZ3"/>
<dbReference type="GO" id="GO:0005764">
    <property type="term" value="C:lysosome"/>
    <property type="evidence" value="ECO:0007669"/>
    <property type="project" value="UniProtKB-SubCell"/>
</dbReference>
<evidence type="ECO:0000256" key="8">
    <source>
        <dbReference type="ARBA" id="ARBA00023228"/>
    </source>
</evidence>
<keyword evidence="8" id="KW-0458">Lysosome</keyword>
<dbReference type="GO" id="GO:0035859">
    <property type="term" value="C:Seh1-associated complex"/>
    <property type="evidence" value="ECO:0007669"/>
    <property type="project" value="TreeGrafter"/>
</dbReference>
<dbReference type="PROSITE" id="PS50294">
    <property type="entry name" value="WD_REPEATS_REGION"/>
    <property type="match status" value="2"/>
</dbReference>
<dbReference type="OrthoDB" id="364224at2759"/>
<accession>A0A7J7JQZ3</accession>